<keyword evidence="2" id="KW-1185">Reference proteome</keyword>
<dbReference type="HOGENOM" id="CLU_3304635_0_0_10"/>
<dbReference type="AlphaFoldDB" id="I9FGZ1"/>
<proteinExistence type="predicted"/>
<dbReference type="Proteomes" id="UP000005974">
    <property type="component" value="Unassembled WGS sequence"/>
</dbReference>
<organism evidence="1 2">
    <name type="scientific">Phocaeicola dorei CL02T12C06</name>
    <dbReference type="NCBI Taxonomy" id="997876"/>
    <lineage>
        <taxon>Bacteria</taxon>
        <taxon>Pseudomonadati</taxon>
        <taxon>Bacteroidota</taxon>
        <taxon>Bacteroidia</taxon>
        <taxon>Bacteroidales</taxon>
        <taxon>Bacteroidaceae</taxon>
        <taxon>Phocaeicola</taxon>
    </lineage>
</organism>
<comment type="caution">
    <text evidence="1">The sequence shown here is derived from an EMBL/GenBank/DDBJ whole genome shotgun (WGS) entry which is preliminary data.</text>
</comment>
<evidence type="ECO:0000313" key="1">
    <source>
        <dbReference type="EMBL" id="EIY32634.1"/>
    </source>
</evidence>
<evidence type="ECO:0000313" key="2">
    <source>
        <dbReference type="Proteomes" id="UP000005974"/>
    </source>
</evidence>
<name>I9FGZ1_9BACT</name>
<sequence length="39" mass="4495">MAKNHVANSRGNPFQQDVVGILRALGHVTYDFKYRKCME</sequence>
<reference evidence="1 2" key="1">
    <citation type="submission" date="2012-02" db="EMBL/GenBank/DDBJ databases">
        <title>The Genome Sequence of Bacteroides dorei CL02T12C06.</title>
        <authorList>
            <consortium name="The Broad Institute Genome Sequencing Platform"/>
            <person name="Earl A."/>
            <person name="Ward D."/>
            <person name="Feldgarden M."/>
            <person name="Gevers D."/>
            <person name="Zitomersky N.L."/>
            <person name="Coyne M.J."/>
            <person name="Comstock L.E."/>
            <person name="Young S.K."/>
            <person name="Zeng Q."/>
            <person name="Gargeya S."/>
            <person name="Fitzgerald M."/>
            <person name="Haas B."/>
            <person name="Abouelleil A."/>
            <person name="Alvarado L."/>
            <person name="Arachchi H.M."/>
            <person name="Berlin A."/>
            <person name="Chapman S.B."/>
            <person name="Gearin G."/>
            <person name="Goldberg J."/>
            <person name="Griggs A."/>
            <person name="Gujja S."/>
            <person name="Hansen M."/>
            <person name="Heiman D."/>
            <person name="Howarth C."/>
            <person name="Larimer J."/>
            <person name="Lui A."/>
            <person name="MacDonald P.J.P."/>
            <person name="McCowen C."/>
            <person name="Montmayeur A."/>
            <person name="Murphy C."/>
            <person name="Neiman D."/>
            <person name="Pearson M."/>
            <person name="Priest M."/>
            <person name="Roberts A."/>
            <person name="Saif S."/>
            <person name="Shea T."/>
            <person name="Sisk P."/>
            <person name="Stolte C."/>
            <person name="Sykes S."/>
            <person name="Wortman J."/>
            <person name="Nusbaum C."/>
            <person name="Birren B."/>
        </authorList>
    </citation>
    <scope>NUCLEOTIDE SEQUENCE [LARGE SCALE GENOMIC DNA]</scope>
    <source>
        <strain evidence="1 2">CL02T12C06</strain>
    </source>
</reference>
<dbReference type="PATRIC" id="fig|997876.3.peg.2829"/>
<dbReference type="EMBL" id="AGXJ01000048">
    <property type="protein sequence ID" value="EIY32634.1"/>
    <property type="molecule type" value="Genomic_DNA"/>
</dbReference>
<protein>
    <submittedName>
        <fullName evidence="1">Uncharacterized protein</fullName>
    </submittedName>
</protein>
<gene>
    <name evidence="1" type="ORF">HMPREF1064_02758</name>
</gene>
<accession>I9FGZ1</accession>